<dbReference type="RefSeq" id="WP_097195002.1">
    <property type="nucleotide sequence ID" value="NZ_OBQI01000003.1"/>
</dbReference>
<keyword evidence="2" id="KW-0540">Nuclease</keyword>
<feature type="compositionally biased region" description="Basic and acidic residues" evidence="1">
    <location>
        <begin position="287"/>
        <end position="297"/>
    </location>
</feature>
<keyword evidence="2" id="KW-0255">Endonuclease</keyword>
<proteinExistence type="predicted"/>
<reference evidence="3" key="1">
    <citation type="submission" date="2017-08" db="EMBL/GenBank/DDBJ databases">
        <authorList>
            <person name="Varghese N."/>
            <person name="Submissions S."/>
        </authorList>
    </citation>
    <scope>NUCLEOTIDE SEQUENCE [LARGE SCALE GENOMIC DNA]</scope>
    <source>
        <strain evidence="3">DSM 4725</strain>
    </source>
</reference>
<dbReference type="AlphaFoldDB" id="A0A285V5X9"/>
<name>A0A285V5X9_9ACTN</name>
<keyword evidence="3" id="KW-1185">Reference proteome</keyword>
<dbReference type="GO" id="GO:0004519">
    <property type="term" value="F:endonuclease activity"/>
    <property type="evidence" value="ECO:0007669"/>
    <property type="project" value="UniProtKB-KW"/>
</dbReference>
<dbReference type="Gene3D" id="3.40.1800.10">
    <property type="entry name" value="His-Me finger endonucleases"/>
    <property type="match status" value="1"/>
</dbReference>
<evidence type="ECO:0000313" key="3">
    <source>
        <dbReference type="Proteomes" id="UP000219435"/>
    </source>
</evidence>
<evidence type="ECO:0000256" key="1">
    <source>
        <dbReference type="SAM" id="MobiDB-lite"/>
    </source>
</evidence>
<sequence>MSRRCADCCRDLPESSYYFVSKTSGKLRGQCKDCMRQRKLEQRDPDWTPSCSRCGSRLSVRAGSGRRLCEECFAQTYDTAHPRVNGAHRIKLKPCSLCGGRKERFERGKVCRACRPWLRFASSLRQFGLTPAEYMSIFDAQGGRCYVCGAPPGAIRLSIDHDHSISEMRRSIRGLLCNECNYSRLPRFQDDVGMLQRAVSYLVHPPAQSALADIRHPEAPAPPPPEGVVFFPEIQAGADPQSERSVATASDGHHVASRPGEPPVGSQRRPGARGTSTRSTGRTSGARRREQAGEGDA</sequence>
<dbReference type="InterPro" id="IPR004211">
    <property type="entry name" value="Endonuclease_7"/>
</dbReference>
<feature type="compositionally biased region" description="Low complexity" evidence="1">
    <location>
        <begin position="268"/>
        <end position="284"/>
    </location>
</feature>
<evidence type="ECO:0000313" key="2">
    <source>
        <dbReference type="EMBL" id="SOC49413.1"/>
    </source>
</evidence>
<keyword evidence="2" id="KW-0378">Hydrolase</keyword>
<dbReference type="OrthoDB" id="581550at2"/>
<dbReference type="Proteomes" id="UP000219435">
    <property type="component" value="Unassembled WGS sequence"/>
</dbReference>
<dbReference type="InterPro" id="IPR044925">
    <property type="entry name" value="His-Me_finger_sf"/>
</dbReference>
<feature type="region of interest" description="Disordered" evidence="1">
    <location>
        <begin position="235"/>
        <end position="297"/>
    </location>
</feature>
<dbReference type="EMBL" id="OBQI01000003">
    <property type="protein sequence ID" value="SOC49413.1"/>
    <property type="molecule type" value="Genomic_DNA"/>
</dbReference>
<gene>
    <name evidence="2" type="ORF">SAMN05660748_2135</name>
</gene>
<accession>A0A285V5X9</accession>
<dbReference type="SUPFAM" id="SSF54060">
    <property type="entry name" value="His-Me finger endonucleases"/>
    <property type="match status" value="1"/>
</dbReference>
<dbReference type="InterPro" id="IPR038563">
    <property type="entry name" value="Endonuclease_7_sf"/>
</dbReference>
<dbReference type="Pfam" id="PF02945">
    <property type="entry name" value="Endonuclease_7"/>
    <property type="match status" value="1"/>
</dbReference>
<organism evidence="2 3">
    <name type="scientific">Blastococcus aggregatus</name>
    <dbReference type="NCBI Taxonomy" id="38502"/>
    <lineage>
        <taxon>Bacteria</taxon>
        <taxon>Bacillati</taxon>
        <taxon>Actinomycetota</taxon>
        <taxon>Actinomycetes</taxon>
        <taxon>Geodermatophilales</taxon>
        <taxon>Geodermatophilaceae</taxon>
        <taxon>Blastococcus</taxon>
    </lineage>
</organism>
<protein>
    <submittedName>
        <fullName evidence="2">Recombination endonuclease VII</fullName>
    </submittedName>
</protein>